<keyword evidence="3 8" id="KW-0678">Repressor</keyword>
<evidence type="ECO:0000256" key="6">
    <source>
        <dbReference type="ARBA" id="ARBA00023242"/>
    </source>
</evidence>
<dbReference type="InterPro" id="IPR033389">
    <property type="entry name" value="AUX/IAA_dom"/>
</dbReference>
<evidence type="ECO:0000256" key="4">
    <source>
        <dbReference type="ARBA" id="ARBA00023015"/>
    </source>
</evidence>
<dbReference type="PANTHER" id="PTHR31734:SF189">
    <property type="entry name" value="AUXIN-RESPONSIVE PROTEIN"/>
    <property type="match status" value="1"/>
</dbReference>
<dbReference type="InterPro" id="IPR053793">
    <property type="entry name" value="PB1-like"/>
</dbReference>
<dbReference type="Proteomes" id="UP001408789">
    <property type="component" value="Unassembled WGS sequence"/>
</dbReference>
<dbReference type="PANTHER" id="PTHR31734">
    <property type="entry name" value="AUXIN-RESPONSIVE PROTEIN IAA17"/>
    <property type="match status" value="1"/>
</dbReference>
<reference evidence="10 11" key="1">
    <citation type="submission" date="2024-04" db="EMBL/GenBank/DDBJ databases">
        <title>The reference genome of an endangered Asteraceae, Deinandra increscens subsp. villosa, native to the Central Coast of California.</title>
        <authorList>
            <person name="Guilliams M."/>
            <person name="Hasenstab-Lehman K."/>
            <person name="Meyer R."/>
            <person name="Mcevoy S."/>
        </authorList>
    </citation>
    <scope>NUCLEOTIDE SEQUENCE [LARGE SCALE GENOMIC DNA]</scope>
    <source>
        <tissue evidence="10">Leaf</tissue>
    </source>
</reference>
<evidence type="ECO:0000256" key="7">
    <source>
        <dbReference type="ARBA" id="ARBA00023294"/>
    </source>
</evidence>
<evidence type="ECO:0000256" key="2">
    <source>
        <dbReference type="ARBA" id="ARBA00006728"/>
    </source>
</evidence>
<dbReference type="GO" id="GO:0009734">
    <property type="term" value="P:auxin-activated signaling pathway"/>
    <property type="evidence" value="ECO:0007669"/>
    <property type="project" value="UniProtKB-UniRule"/>
</dbReference>
<evidence type="ECO:0000313" key="11">
    <source>
        <dbReference type="Proteomes" id="UP001408789"/>
    </source>
</evidence>
<keyword evidence="4 8" id="KW-0805">Transcription regulation</keyword>
<name>A0AAP0CHN4_9ASTR</name>
<organism evidence="10 11">
    <name type="scientific">Deinandra increscens subsp. villosa</name>
    <dbReference type="NCBI Taxonomy" id="3103831"/>
    <lineage>
        <taxon>Eukaryota</taxon>
        <taxon>Viridiplantae</taxon>
        <taxon>Streptophyta</taxon>
        <taxon>Embryophyta</taxon>
        <taxon>Tracheophyta</taxon>
        <taxon>Spermatophyta</taxon>
        <taxon>Magnoliopsida</taxon>
        <taxon>eudicotyledons</taxon>
        <taxon>Gunneridae</taxon>
        <taxon>Pentapetalae</taxon>
        <taxon>asterids</taxon>
        <taxon>campanulids</taxon>
        <taxon>Asterales</taxon>
        <taxon>Asteraceae</taxon>
        <taxon>Asteroideae</taxon>
        <taxon>Heliantheae alliance</taxon>
        <taxon>Madieae</taxon>
        <taxon>Madiinae</taxon>
        <taxon>Deinandra</taxon>
    </lineage>
</organism>
<keyword evidence="11" id="KW-1185">Reference proteome</keyword>
<sequence length="212" mass="23900">MIQVVCWKSKSNHRVREVVTGEPRLQSAKLSGTISNQASAMTCLNPTANTGQNTICDIDELLCEEKLDTSGILSYIRQMNTLTLTWIQLFHLRTNIGGVIGWPPVKLCRRKDLHLKIGSRGDDDNDCDGEGSKSKSKFVKVHMEGMGIARKVDLNMHQSYQTLVHTLATMFGKCYEDVELTYQDKEGDWLLAGDVPWGSFIKSIQRLRLLKK</sequence>
<comment type="function">
    <text evidence="8">Aux/IAA proteins are short-lived transcriptional factors that function as repressors of early auxin response genes at low auxin concentrations.</text>
</comment>
<proteinExistence type="inferred from homology"/>
<comment type="subunit">
    <text evidence="8">Homodimers and heterodimers.</text>
</comment>
<evidence type="ECO:0000256" key="1">
    <source>
        <dbReference type="ARBA" id="ARBA00004123"/>
    </source>
</evidence>
<dbReference type="Pfam" id="PF02309">
    <property type="entry name" value="AUX_IAA"/>
    <property type="match status" value="2"/>
</dbReference>
<keyword evidence="7 8" id="KW-0927">Auxin signaling pathway</keyword>
<dbReference type="GO" id="GO:0005634">
    <property type="term" value="C:nucleus"/>
    <property type="evidence" value="ECO:0007669"/>
    <property type="project" value="UniProtKB-SubCell"/>
</dbReference>
<dbReference type="GO" id="GO:0006355">
    <property type="term" value="P:regulation of DNA-templated transcription"/>
    <property type="evidence" value="ECO:0007669"/>
    <property type="project" value="InterPro"/>
</dbReference>
<keyword evidence="6 8" id="KW-0539">Nucleus</keyword>
<dbReference type="EMBL" id="JBCNJP010000025">
    <property type="protein sequence ID" value="KAK9055098.1"/>
    <property type="molecule type" value="Genomic_DNA"/>
</dbReference>
<gene>
    <name evidence="10" type="ORF">SSX86_026178</name>
</gene>
<feature type="domain" description="PB1" evidence="9">
    <location>
        <begin position="136"/>
        <end position="212"/>
    </location>
</feature>
<dbReference type="PROSITE" id="PS51745">
    <property type="entry name" value="PB1"/>
    <property type="match status" value="1"/>
</dbReference>
<evidence type="ECO:0000256" key="8">
    <source>
        <dbReference type="RuleBase" id="RU004549"/>
    </source>
</evidence>
<comment type="similarity">
    <text evidence="2 8">Belongs to the Aux/IAA family.</text>
</comment>
<dbReference type="InterPro" id="IPR003311">
    <property type="entry name" value="AUX_IAA"/>
</dbReference>
<dbReference type="Gene3D" id="3.10.20.90">
    <property type="entry name" value="Phosphatidylinositol 3-kinase Catalytic Subunit, Chain A, domain 1"/>
    <property type="match status" value="1"/>
</dbReference>
<evidence type="ECO:0000256" key="5">
    <source>
        <dbReference type="ARBA" id="ARBA00023163"/>
    </source>
</evidence>
<comment type="subcellular location">
    <subcellularLocation>
        <location evidence="1 8">Nucleus</location>
    </subcellularLocation>
</comment>
<dbReference type="AlphaFoldDB" id="A0AAP0CHN4"/>
<evidence type="ECO:0000313" key="10">
    <source>
        <dbReference type="EMBL" id="KAK9055098.1"/>
    </source>
</evidence>
<dbReference type="SUPFAM" id="SSF54277">
    <property type="entry name" value="CAD &amp; PB1 domains"/>
    <property type="match status" value="1"/>
</dbReference>
<accession>A0AAP0CHN4</accession>
<keyword evidence="5 8" id="KW-0804">Transcription</keyword>
<evidence type="ECO:0000256" key="3">
    <source>
        <dbReference type="ARBA" id="ARBA00022491"/>
    </source>
</evidence>
<evidence type="ECO:0000259" key="9">
    <source>
        <dbReference type="PROSITE" id="PS51745"/>
    </source>
</evidence>
<protein>
    <recommendedName>
        <fullName evidence="8">Auxin-responsive protein</fullName>
    </recommendedName>
</protein>
<comment type="caution">
    <text evidence="10">The sequence shown here is derived from an EMBL/GenBank/DDBJ whole genome shotgun (WGS) entry which is preliminary data.</text>
</comment>